<feature type="binding site" evidence="4">
    <location>
        <begin position="66"/>
        <end position="70"/>
    </location>
    <ligand>
        <name>D-ribulose 5-phosphate</name>
        <dbReference type="ChEBI" id="CHEBI:58121"/>
    </ligand>
</feature>
<dbReference type="NCBIfam" id="TIGR01120">
    <property type="entry name" value="rpiB"/>
    <property type="match status" value="1"/>
</dbReference>
<dbReference type="NCBIfam" id="TIGR00689">
    <property type="entry name" value="rpiB_lacA_lacB"/>
    <property type="match status" value="1"/>
</dbReference>
<keyword evidence="6" id="KW-1185">Reference proteome</keyword>
<feature type="binding site" evidence="4">
    <location>
        <position position="136"/>
    </location>
    <ligand>
        <name>D-ribulose 5-phosphate</name>
        <dbReference type="ChEBI" id="CHEBI:58121"/>
    </ligand>
</feature>
<dbReference type="SUPFAM" id="SSF89623">
    <property type="entry name" value="Ribose/Galactose isomerase RpiB/AlsB"/>
    <property type="match status" value="1"/>
</dbReference>
<dbReference type="Pfam" id="PF02502">
    <property type="entry name" value="LacAB_rpiB"/>
    <property type="match status" value="1"/>
</dbReference>
<feature type="binding site" evidence="4">
    <location>
        <begin position="8"/>
        <end position="9"/>
    </location>
    <ligand>
        <name>D-ribulose 5-phosphate</name>
        <dbReference type="ChEBI" id="CHEBI:58121"/>
    </ligand>
</feature>
<dbReference type="GO" id="GO:0005975">
    <property type="term" value="P:carbohydrate metabolic process"/>
    <property type="evidence" value="ECO:0007669"/>
    <property type="project" value="InterPro"/>
</dbReference>
<dbReference type="InterPro" id="IPR051812">
    <property type="entry name" value="SPI_LacAB/RpiB"/>
</dbReference>
<evidence type="ECO:0000256" key="4">
    <source>
        <dbReference type="PIRSR" id="PIRSR005384-2"/>
    </source>
</evidence>
<comment type="similarity">
    <text evidence="1">Belongs to the LacAB/RpiB family.</text>
</comment>
<organism evidence="5 6">
    <name type="scientific">Caldinitratiruptor microaerophilus</name>
    <dbReference type="NCBI Taxonomy" id="671077"/>
    <lineage>
        <taxon>Bacteria</taxon>
        <taxon>Bacillati</taxon>
        <taxon>Bacillota</taxon>
        <taxon>Clostridia</taxon>
        <taxon>Eubacteriales</taxon>
        <taxon>Symbiobacteriaceae</taxon>
        <taxon>Caldinitratiruptor</taxon>
    </lineage>
</organism>
<sequence>MIIAVGCDHGGFDLKEAVIEVLRQEGHEVRDFGTMSRESVDYPDFARAVAAAVAAGEADLGVLMCGTGIGVSITANKVPGIRAALCAEPYSARMARQHNDANVLCMGARVVGPGLAQDIVRAFLTARFEGGRHARRVGKIRAIELEFAPPPPGGRVTGG</sequence>
<keyword evidence="2 5" id="KW-0413">Isomerase</keyword>
<dbReference type="InterPro" id="IPR036569">
    <property type="entry name" value="RpiB_LacA_LacB_sf"/>
</dbReference>
<dbReference type="InterPro" id="IPR003500">
    <property type="entry name" value="RpiB_LacA_LacB"/>
</dbReference>
<dbReference type="KEGG" id="cmic:caldi_28680"/>
<accession>A0AA35CNP2</accession>
<feature type="binding site" evidence="4">
    <location>
        <position position="109"/>
    </location>
    <ligand>
        <name>D-ribulose 5-phosphate</name>
        <dbReference type="ChEBI" id="CHEBI:58121"/>
    </ligand>
</feature>
<feature type="active site" description="Proton donor" evidence="3">
    <location>
        <position position="98"/>
    </location>
</feature>
<dbReference type="InterPro" id="IPR004785">
    <property type="entry name" value="RpiB"/>
</dbReference>
<dbReference type="PANTHER" id="PTHR43732">
    <property type="entry name" value="RIBOSE 5-PHOSPHATE ISOMERASE-RELATED"/>
    <property type="match status" value="1"/>
</dbReference>
<dbReference type="Proteomes" id="UP001163687">
    <property type="component" value="Chromosome"/>
</dbReference>
<proteinExistence type="inferred from homology"/>
<dbReference type="PANTHER" id="PTHR43732:SF1">
    <property type="entry name" value="RIBOSE 5-PHOSPHATE ISOMERASE"/>
    <property type="match status" value="1"/>
</dbReference>
<dbReference type="Gene3D" id="3.40.1400.10">
    <property type="entry name" value="Sugar-phosphate isomerase, RpiB/LacA/LacB"/>
    <property type="match status" value="1"/>
</dbReference>
<protein>
    <submittedName>
        <fullName evidence="5">Ribose 5-phosphate isomerase B</fullName>
    </submittedName>
</protein>
<evidence type="ECO:0000256" key="2">
    <source>
        <dbReference type="ARBA" id="ARBA00023235"/>
    </source>
</evidence>
<evidence type="ECO:0000256" key="1">
    <source>
        <dbReference type="ARBA" id="ARBA00008754"/>
    </source>
</evidence>
<dbReference type="RefSeq" id="WP_264842405.1">
    <property type="nucleotide sequence ID" value="NZ_AP025628.1"/>
</dbReference>
<dbReference type="GO" id="GO:0016861">
    <property type="term" value="F:intramolecular oxidoreductase activity, interconverting aldoses and ketoses"/>
    <property type="evidence" value="ECO:0007669"/>
    <property type="project" value="UniProtKB-ARBA"/>
</dbReference>
<name>A0AA35CNP2_9FIRM</name>
<reference evidence="5" key="1">
    <citation type="submission" date="2022-03" db="EMBL/GenBank/DDBJ databases">
        <title>Complete genome sequence of Caldinitratiruptor microaerophilus.</title>
        <authorList>
            <person name="Mukaiyama R."/>
            <person name="Nishiyama T."/>
            <person name="Ueda K."/>
        </authorList>
    </citation>
    <scope>NUCLEOTIDE SEQUENCE</scope>
    <source>
        <strain evidence="5">JCM 16183</strain>
    </source>
</reference>
<feature type="binding site" evidence="4">
    <location>
        <position position="132"/>
    </location>
    <ligand>
        <name>D-ribulose 5-phosphate</name>
        <dbReference type="ChEBI" id="CHEBI:58121"/>
    </ligand>
</feature>
<evidence type="ECO:0000256" key="3">
    <source>
        <dbReference type="PIRSR" id="PIRSR005384-1"/>
    </source>
</evidence>
<dbReference type="AlphaFoldDB" id="A0AA35CNP2"/>
<dbReference type="EMBL" id="AP025628">
    <property type="protein sequence ID" value="BDG61778.1"/>
    <property type="molecule type" value="Genomic_DNA"/>
</dbReference>
<dbReference type="NCBIfam" id="NF004051">
    <property type="entry name" value="PRK05571.1"/>
    <property type="match status" value="1"/>
</dbReference>
<evidence type="ECO:0000313" key="6">
    <source>
        <dbReference type="Proteomes" id="UP001163687"/>
    </source>
</evidence>
<gene>
    <name evidence="5" type="ORF">caldi_28680</name>
</gene>
<feature type="active site" description="Proton acceptor" evidence="3">
    <location>
        <position position="65"/>
    </location>
</feature>
<dbReference type="PIRSF" id="PIRSF005384">
    <property type="entry name" value="RpiB_LacA_B"/>
    <property type="match status" value="1"/>
</dbReference>
<evidence type="ECO:0000313" key="5">
    <source>
        <dbReference type="EMBL" id="BDG61778.1"/>
    </source>
</evidence>
<feature type="binding site" evidence="4">
    <location>
        <position position="99"/>
    </location>
    <ligand>
        <name>D-ribulose 5-phosphate</name>
        <dbReference type="ChEBI" id="CHEBI:58121"/>
    </ligand>
</feature>